<name>A0A4D7JWK8_9BACT</name>
<reference evidence="5 6" key="1">
    <citation type="submission" date="2018-04" db="EMBL/GenBank/DDBJ databases">
        <title>Complete genome uncultured novel isolate.</title>
        <authorList>
            <person name="Merlino G."/>
        </authorList>
    </citation>
    <scope>NUCLEOTIDE SEQUENCE [LARGE SCALE GENOMIC DNA]</scope>
    <source>
        <strain evidence="6">R1DC9</strain>
    </source>
</reference>
<dbReference type="AlphaFoldDB" id="A0A4D7JWK8"/>
<dbReference type="PROSITE" id="PS50043">
    <property type="entry name" value="HTH_LUXR_2"/>
    <property type="match status" value="1"/>
</dbReference>
<protein>
    <recommendedName>
        <fullName evidence="4">HTH luxR-type domain-containing protein</fullName>
    </recommendedName>
</protein>
<dbReference type="CDD" id="cd06170">
    <property type="entry name" value="LuxR_C_like"/>
    <property type="match status" value="1"/>
</dbReference>
<organism evidence="5 6">
    <name type="scientific">Mangrovivirga cuniculi</name>
    <dbReference type="NCBI Taxonomy" id="2715131"/>
    <lineage>
        <taxon>Bacteria</taxon>
        <taxon>Pseudomonadati</taxon>
        <taxon>Bacteroidota</taxon>
        <taxon>Cytophagia</taxon>
        <taxon>Cytophagales</taxon>
        <taxon>Mangrovivirgaceae</taxon>
        <taxon>Mangrovivirga</taxon>
    </lineage>
</organism>
<dbReference type="GO" id="GO:0006355">
    <property type="term" value="P:regulation of DNA-templated transcription"/>
    <property type="evidence" value="ECO:0007669"/>
    <property type="project" value="InterPro"/>
</dbReference>
<proteinExistence type="predicted"/>
<dbReference type="EMBL" id="CP028923">
    <property type="protein sequence ID" value="QCK16852.1"/>
    <property type="molecule type" value="Genomic_DNA"/>
</dbReference>
<evidence type="ECO:0000313" key="6">
    <source>
        <dbReference type="Proteomes" id="UP000298616"/>
    </source>
</evidence>
<accession>A0A4D7JWK8</accession>
<keyword evidence="6" id="KW-1185">Reference proteome</keyword>
<dbReference type="Proteomes" id="UP000298616">
    <property type="component" value="Chromosome"/>
</dbReference>
<evidence type="ECO:0000256" key="2">
    <source>
        <dbReference type="ARBA" id="ARBA00023125"/>
    </source>
</evidence>
<dbReference type="InterPro" id="IPR000792">
    <property type="entry name" value="Tscrpt_reg_LuxR_C"/>
</dbReference>
<evidence type="ECO:0000256" key="1">
    <source>
        <dbReference type="ARBA" id="ARBA00023015"/>
    </source>
</evidence>
<dbReference type="RefSeq" id="WP_137092444.1">
    <property type="nucleotide sequence ID" value="NZ_CP028923.1"/>
</dbReference>
<dbReference type="SMART" id="SM00421">
    <property type="entry name" value="HTH_LUXR"/>
    <property type="match status" value="1"/>
</dbReference>
<evidence type="ECO:0000313" key="5">
    <source>
        <dbReference type="EMBL" id="QCK16852.1"/>
    </source>
</evidence>
<dbReference type="Pfam" id="PF00196">
    <property type="entry name" value="GerE"/>
    <property type="match status" value="1"/>
</dbReference>
<dbReference type="KEGG" id="fpf:DCC35_19985"/>
<dbReference type="InterPro" id="IPR016032">
    <property type="entry name" value="Sig_transdc_resp-reg_C-effctor"/>
</dbReference>
<dbReference type="Gene3D" id="1.10.10.10">
    <property type="entry name" value="Winged helix-like DNA-binding domain superfamily/Winged helix DNA-binding domain"/>
    <property type="match status" value="1"/>
</dbReference>
<keyword evidence="2" id="KW-0238">DNA-binding</keyword>
<sequence>MNQEGKSIYEQYLEIVSATPEVDSSLLQKHVRNLRESEKYLPIGMTFLFITNSSKQKYEFITKNVEYCTGLKLQDLYEEGVNYIMSRIHPEEIKKWHAIVGEIINELLKLPEDQRLKANFQLQYRLKNGSGKYINISDGHIPIALNDDGIPYLFLSQVTVLGSGEKAEPKGILMCLNNNNEYDVIFKTPDKAGNIEIFLTDREIEVLNYVGKGMTSKDIADKIHVSKETVDKHRKNIIKKMNVNNVVEAYSKAKRADLIE</sequence>
<dbReference type="PANTHER" id="PTHR44688">
    <property type="entry name" value="DNA-BINDING TRANSCRIPTIONAL ACTIVATOR DEVR_DOSR"/>
    <property type="match status" value="1"/>
</dbReference>
<keyword evidence="3" id="KW-0804">Transcription</keyword>
<gene>
    <name evidence="5" type="ORF">DCC35_19985</name>
</gene>
<dbReference type="GO" id="GO:0003677">
    <property type="term" value="F:DNA binding"/>
    <property type="evidence" value="ECO:0007669"/>
    <property type="project" value="UniProtKB-KW"/>
</dbReference>
<dbReference type="Gene3D" id="3.30.450.20">
    <property type="entry name" value="PAS domain"/>
    <property type="match status" value="1"/>
</dbReference>
<evidence type="ECO:0000259" key="4">
    <source>
        <dbReference type="PROSITE" id="PS50043"/>
    </source>
</evidence>
<dbReference type="SUPFAM" id="SSF46894">
    <property type="entry name" value="C-terminal effector domain of the bipartite response regulators"/>
    <property type="match status" value="1"/>
</dbReference>
<dbReference type="OrthoDB" id="965844at2"/>
<dbReference type="PANTHER" id="PTHR44688:SF16">
    <property type="entry name" value="DNA-BINDING TRANSCRIPTIONAL ACTIVATOR DEVR_DOSR"/>
    <property type="match status" value="1"/>
</dbReference>
<feature type="domain" description="HTH luxR-type" evidence="4">
    <location>
        <begin position="192"/>
        <end position="257"/>
    </location>
</feature>
<dbReference type="InterPro" id="IPR036388">
    <property type="entry name" value="WH-like_DNA-bd_sf"/>
</dbReference>
<dbReference type="PROSITE" id="PS00622">
    <property type="entry name" value="HTH_LUXR_1"/>
    <property type="match status" value="1"/>
</dbReference>
<dbReference type="PRINTS" id="PR00038">
    <property type="entry name" value="HTHLUXR"/>
</dbReference>
<keyword evidence="1" id="KW-0805">Transcription regulation</keyword>
<evidence type="ECO:0000256" key="3">
    <source>
        <dbReference type="ARBA" id="ARBA00023163"/>
    </source>
</evidence>